<proteinExistence type="predicted"/>
<evidence type="ECO:0000313" key="2">
    <source>
        <dbReference type="Proteomes" id="UP000228934"/>
    </source>
</evidence>
<accession>A0A2G9Q2Z0</accession>
<dbReference type="EMBL" id="KZ369622">
    <property type="protein sequence ID" value="PIO09947.1"/>
    <property type="molecule type" value="Genomic_DNA"/>
</dbReference>
<evidence type="ECO:0000313" key="1">
    <source>
        <dbReference type="EMBL" id="PIO09947.1"/>
    </source>
</evidence>
<dbReference type="AlphaFoldDB" id="A0A2G9Q2Z0"/>
<feature type="non-terminal residue" evidence="1">
    <location>
        <position position="54"/>
    </location>
</feature>
<name>A0A2G9Q2Z0_AQUCT</name>
<reference evidence="2" key="1">
    <citation type="journal article" date="2017" name="Nat. Commun.">
        <title>The North American bullfrog draft genome provides insight into hormonal regulation of long noncoding RNA.</title>
        <authorList>
            <person name="Hammond S.A."/>
            <person name="Warren R.L."/>
            <person name="Vandervalk B.P."/>
            <person name="Kucuk E."/>
            <person name="Khan H."/>
            <person name="Gibb E.A."/>
            <person name="Pandoh P."/>
            <person name="Kirk H."/>
            <person name="Zhao Y."/>
            <person name="Jones M."/>
            <person name="Mungall A.J."/>
            <person name="Coope R."/>
            <person name="Pleasance S."/>
            <person name="Moore R.A."/>
            <person name="Holt R.A."/>
            <person name="Round J.M."/>
            <person name="Ohora S."/>
            <person name="Walle B.V."/>
            <person name="Veldhoen N."/>
            <person name="Helbing C.C."/>
            <person name="Birol I."/>
        </authorList>
    </citation>
    <scope>NUCLEOTIDE SEQUENCE [LARGE SCALE GENOMIC DNA]</scope>
</reference>
<gene>
    <name evidence="1" type="ORF">AB205_0163920</name>
</gene>
<protein>
    <submittedName>
        <fullName evidence="1">Uncharacterized protein</fullName>
    </submittedName>
</protein>
<sequence>MKIFLLFPMLKFWKTLENVLLLIAQWFGGSVFRSPQPIATTSIQMENMVSNMQL</sequence>
<organism evidence="1 2">
    <name type="scientific">Aquarana catesbeiana</name>
    <name type="common">American bullfrog</name>
    <name type="synonym">Rana catesbeiana</name>
    <dbReference type="NCBI Taxonomy" id="8400"/>
    <lineage>
        <taxon>Eukaryota</taxon>
        <taxon>Metazoa</taxon>
        <taxon>Chordata</taxon>
        <taxon>Craniata</taxon>
        <taxon>Vertebrata</taxon>
        <taxon>Euteleostomi</taxon>
        <taxon>Amphibia</taxon>
        <taxon>Batrachia</taxon>
        <taxon>Anura</taxon>
        <taxon>Neobatrachia</taxon>
        <taxon>Ranoidea</taxon>
        <taxon>Ranidae</taxon>
        <taxon>Aquarana</taxon>
    </lineage>
</organism>
<dbReference type="Proteomes" id="UP000228934">
    <property type="component" value="Unassembled WGS sequence"/>
</dbReference>
<keyword evidence="2" id="KW-1185">Reference proteome</keyword>